<dbReference type="PROSITE" id="PS50850">
    <property type="entry name" value="MFS"/>
    <property type="match status" value="1"/>
</dbReference>
<name>A0A238VMH0_9FLAO</name>
<evidence type="ECO:0000256" key="2">
    <source>
        <dbReference type="ARBA" id="ARBA00006236"/>
    </source>
</evidence>
<accession>A0A238VMH0</accession>
<dbReference type="RefSeq" id="WP_089377052.1">
    <property type="nucleotide sequence ID" value="NZ_FZNX01000001.1"/>
</dbReference>
<dbReference type="InterPro" id="IPR011701">
    <property type="entry name" value="MFS"/>
</dbReference>
<feature type="transmembrane region" description="Helical" evidence="8">
    <location>
        <begin position="370"/>
        <end position="392"/>
    </location>
</feature>
<dbReference type="Gene3D" id="1.20.1720.10">
    <property type="entry name" value="Multidrug resistance protein D"/>
    <property type="match status" value="1"/>
</dbReference>
<reference evidence="11" key="1">
    <citation type="submission" date="2017-06" db="EMBL/GenBank/DDBJ databases">
        <authorList>
            <person name="Varghese N."/>
            <person name="Submissions S."/>
        </authorList>
    </citation>
    <scope>NUCLEOTIDE SEQUENCE [LARGE SCALE GENOMIC DNA]</scope>
    <source>
        <strain evidence="11">DSM 27993</strain>
    </source>
</reference>
<keyword evidence="3" id="KW-0813">Transport</keyword>
<protein>
    <submittedName>
        <fullName evidence="10">MFS transporter, DHA1 family, bicyclomycin/chloramphenicol resistance protein</fullName>
    </submittedName>
</protein>
<keyword evidence="7 8" id="KW-0472">Membrane</keyword>
<keyword evidence="11" id="KW-1185">Reference proteome</keyword>
<keyword evidence="6 8" id="KW-1133">Transmembrane helix</keyword>
<dbReference type="PANTHER" id="PTHR23502:SF132">
    <property type="entry name" value="POLYAMINE TRANSPORTER 2-RELATED"/>
    <property type="match status" value="1"/>
</dbReference>
<evidence type="ECO:0000256" key="5">
    <source>
        <dbReference type="ARBA" id="ARBA00022692"/>
    </source>
</evidence>
<feature type="transmembrane region" description="Helical" evidence="8">
    <location>
        <begin position="216"/>
        <end position="234"/>
    </location>
</feature>
<dbReference type="InterPro" id="IPR020846">
    <property type="entry name" value="MFS_dom"/>
</dbReference>
<comment type="subcellular location">
    <subcellularLocation>
        <location evidence="1">Cell membrane</location>
        <topology evidence="1">Multi-pass membrane protein</topology>
    </subcellularLocation>
</comment>
<feature type="transmembrane region" description="Helical" evidence="8">
    <location>
        <begin position="166"/>
        <end position="183"/>
    </location>
</feature>
<evidence type="ECO:0000256" key="1">
    <source>
        <dbReference type="ARBA" id="ARBA00004651"/>
    </source>
</evidence>
<feature type="transmembrane region" description="Helical" evidence="8">
    <location>
        <begin position="136"/>
        <end position="154"/>
    </location>
</feature>
<dbReference type="GO" id="GO:1990961">
    <property type="term" value="P:xenobiotic detoxification by transmembrane export across the plasma membrane"/>
    <property type="evidence" value="ECO:0007669"/>
    <property type="project" value="InterPro"/>
</dbReference>
<keyword evidence="4" id="KW-1003">Cell membrane</keyword>
<dbReference type="CDD" id="cd17320">
    <property type="entry name" value="MFS_MdfA_MDR_like"/>
    <property type="match status" value="1"/>
</dbReference>
<feature type="transmembrane region" description="Helical" evidence="8">
    <location>
        <begin position="340"/>
        <end position="364"/>
    </location>
</feature>
<evidence type="ECO:0000256" key="8">
    <source>
        <dbReference type="SAM" id="Phobius"/>
    </source>
</evidence>
<organism evidence="10 11">
    <name type="scientific">Lutibacter flavus</name>
    <dbReference type="NCBI Taxonomy" id="691689"/>
    <lineage>
        <taxon>Bacteria</taxon>
        <taxon>Pseudomonadati</taxon>
        <taxon>Bacteroidota</taxon>
        <taxon>Flavobacteriia</taxon>
        <taxon>Flavobacteriales</taxon>
        <taxon>Flavobacteriaceae</taxon>
        <taxon>Lutibacter</taxon>
    </lineage>
</organism>
<evidence type="ECO:0000256" key="6">
    <source>
        <dbReference type="ARBA" id="ARBA00022989"/>
    </source>
</evidence>
<dbReference type="GO" id="GO:0042910">
    <property type="term" value="F:xenobiotic transmembrane transporter activity"/>
    <property type="evidence" value="ECO:0007669"/>
    <property type="project" value="InterPro"/>
</dbReference>
<gene>
    <name evidence="10" type="ORF">SAMN04488111_0734</name>
</gene>
<dbReference type="PANTHER" id="PTHR23502">
    <property type="entry name" value="MAJOR FACILITATOR SUPERFAMILY"/>
    <property type="match status" value="1"/>
</dbReference>
<evidence type="ECO:0000256" key="4">
    <source>
        <dbReference type="ARBA" id="ARBA00022475"/>
    </source>
</evidence>
<dbReference type="InterPro" id="IPR004812">
    <property type="entry name" value="Efflux_drug-R_Bcr/CmlA"/>
</dbReference>
<feature type="transmembrane region" description="Helical" evidence="8">
    <location>
        <begin position="48"/>
        <end position="66"/>
    </location>
</feature>
<evidence type="ECO:0000256" key="7">
    <source>
        <dbReference type="ARBA" id="ARBA00023136"/>
    </source>
</evidence>
<feature type="transmembrane region" description="Helical" evidence="8">
    <location>
        <begin position="254"/>
        <end position="274"/>
    </location>
</feature>
<dbReference type="SUPFAM" id="SSF103473">
    <property type="entry name" value="MFS general substrate transporter"/>
    <property type="match status" value="1"/>
</dbReference>
<proteinExistence type="inferred from homology"/>
<feature type="domain" description="Major facilitator superfamily (MFS) profile" evidence="9">
    <location>
        <begin position="9"/>
        <end position="397"/>
    </location>
</feature>
<dbReference type="Pfam" id="PF07690">
    <property type="entry name" value="MFS_1"/>
    <property type="match status" value="1"/>
</dbReference>
<dbReference type="GO" id="GO:0005886">
    <property type="term" value="C:plasma membrane"/>
    <property type="evidence" value="ECO:0007669"/>
    <property type="project" value="UniProtKB-SubCell"/>
</dbReference>
<keyword evidence="5 8" id="KW-0812">Transmembrane</keyword>
<feature type="transmembrane region" description="Helical" evidence="8">
    <location>
        <begin position="78"/>
        <end position="97"/>
    </location>
</feature>
<dbReference type="OrthoDB" id="9800416at2"/>
<dbReference type="EMBL" id="FZNX01000001">
    <property type="protein sequence ID" value="SNR35545.1"/>
    <property type="molecule type" value="Genomic_DNA"/>
</dbReference>
<dbReference type="Proteomes" id="UP000198412">
    <property type="component" value="Unassembled WGS sequence"/>
</dbReference>
<dbReference type="NCBIfam" id="TIGR00710">
    <property type="entry name" value="efflux_Bcr_CflA"/>
    <property type="match status" value="1"/>
</dbReference>
<evidence type="ECO:0000259" key="9">
    <source>
        <dbReference type="PROSITE" id="PS50850"/>
    </source>
</evidence>
<feature type="transmembrane region" description="Helical" evidence="8">
    <location>
        <begin position="307"/>
        <end position="328"/>
    </location>
</feature>
<dbReference type="AlphaFoldDB" id="A0A238VMH0"/>
<evidence type="ECO:0000256" key="3">
    <source>
        <dbReference type="ARBA" id="ARBA00022448"/>
    </source>
</evidence>
<sequence length="407" mass="44730">MQIKKTSQFEFIALMASLMSIVALAIDALLPALNFIGFSIGTTQETDNQLLITMIFLGLGIGPLFFGPISDSLGRKPIVFLGFGIFIIASLICVFSKSLEMMIAGRILQGIGLSAPRTISIAMVRDTFSGDYMARIMSFIAVVFILVPIIAPAMGQFVLNHYNWQAIFYIQLIFSVLISFWFWKRQPETLPIERRLKFTSHIFMNGLKEISKSKRTIGFTIISGFITGSFMVYLSTSQHIFQEQYLLQDEFPYIFAGLAVAIGTSTFLNGTLVLKYGMEKLVTIALGSFFSISLLYVFLFSGSGNPGIGVLLTFFGLQFLAIGFLFGNLRALAMEPVGHIAGIGAAITGFISTMMAVPISIFIGKFTSSTAMPLFIGFSICGLLSILVLVYIKITKKQVKFSPENSI</sequence>
<feature type="transmembrane region" description="Helical" evidence="8">
    <location>
        <begin position="281"/>
        <end position="301"/>
    </location>
</feature>
<feature type="transmembrane region" description="Helical" evidence="8">
    <location>
        <begin position="12"/>
        <end position="36"/>
    </location>
</feature>
<evidence type="ECO:0000313" key="10">
    <source>
        <dbReference type="EMBL" id="SNR35545.1"/>
    </source>
</evidence>
<comment type="similarity">
    <text evidence="2">Belongs to the major facilitator superfamily. Bcr/CmlA family.</text>
</comment>
<evidence type="ECO:0000313" key="11">
    <source>
        <dbReference type="Proteomes" id="UP000198412"/>
    </source>
</evidence>
<dbReference type="InterPro" id="IPR036259">
    <property type="entry name" value="MFS_trans_sf"/>
</dbReference>